<keyword evidence="4" id="KW-0406">Ion transport</keyword>
<evidence type="ECO:0000256" key="5">
    <source>
        <dbReference type="ARBA" id="ARBA00023136"/>
    </source>
</evidence>
<evidence type="ECO:0000256" key="2">
    <source>
        <dbReference type="ARBA" id="ARBA00022448"/>
    </source>
</evidence>
<comment type="caution">
    <text evidence="7">The sequence shown here is derived from an EMBL/GenBank/DDBJ whole genome shotgun (WGS) entry which is preliminary data.</text>
</comment>
<proteinExistence type="inferred from homology"/>
<keyword evidence="3" id="KW-0375">Hydrogen ion transport</keyword>
<dbReference type="GO" id="GO:0046933">
    <property type="term" value="F:proton-transporting ATP synthase activity, rotational mechanism"/>
    <property type="evidence" value="ECO:0007669"/>
    <property type="project" value="InterPro"/>
</dbReference>
<gene>
    <name evidence="7" type="ORF">EVA_05188</name>
</gene>
<name>J9D273_9ZZZZ</name>
<dbReference type="Pfam" id="PF00213">
    <property type="entry name" value="OSCP"/>
    <property type="match status" value="1"/>
</dbReference>
<dbReference type="GO" id="GO:0016020">
    <property type="term" value="C:membrane"/>
    <property type="evidence" value="ECO:0007669"/>
    <property type="project" value="UniProtKB-SubCell"/>
</dbReference>
<evidence type="ECO:0000313" key="7">
    <source>
        <dbReference type="EMBL" id="EJX06706.1"/>
    </source>
</evidence>
<dbReference type="SUPFAM" id="SSF47928">
    <property type="entry name" value="N-terminal domain of the delta subunit of the F1F0-ATP synthase"/>
    <property type="match status" value="1"/>
</dbReference>
<reference evidence="7" key="1">
    <citation type="journal article" date="2012" name="PLoS ONE">
        <title>Gene sets for utilization of primary and secondary nutrition supplies in the distal gut of endangered iberian lynx.</title>
        <authorList>
            <person name="Alcaide M."/>
            <person name="Messina E."/>
            <person name="Richter M."/>
            <person name="Bargiela R."/>
            <person name="Peplies J."/>
            <person name="Huws S.A."/>
            <person name="Newbold C.J."/>
            <person name="Golyshin P.N."/>
            <person name="Simon M.A."/>
            <person name="Lopez G."/>
            <person name="Yakimov M.M."/>
            <person name="Ferrer M."/>
        </authorList>
    </citation>
    <scope>NUCLEOTIDE SEQUENCE</scope>
</reference>
<evidence type="ECO:0000256" key="1">
    <source>
        <dbReference type="ARBA" id="ARBA00004370"/>
    </source>
</evidence>
<organism evidence="7">
    <name type="scientific">gut metagenome</name>
    <dbReference type="NCBI Taxonomy" id="749906"/>
    <lineage>
        <taxon>unclassified sequences</taxon>
        <taxon>metagenomes</taxon>
        <taxon>organismal metagenomes</taxon>
    </lineage>
</organism>
<keyword evidence="2" id="KW-0813">Transport</keyword>
<sequence>MRYAKAIIEYAQARGVEDRVYQEFLTLSYGFFTQPQLREVLDNPVISIKDKFALICTAADGSQSSSREFVRFITLVLKNNREGYLHSISLMYLDLYRKMKHIGVGKLITAVPVDHQTEERIRQAAAQILHATMQLETEVDPSIEGGFVFDINDYRLDASVATQLKRVKQQFIDKNRRIV</sequence>
<dbReference type="NCBIfam" id="NF009964">
    <property type="entry name" value="PRK13429.1-3"/>
    <property type="match status" value="1"/>
</dbReference>
<dbReference type="HAMAP" id="MF_01416">
    <property type="entry name" value="ATP_synth_delta_bact"/>
    <property type="match status" value="1"/>
</dbReference>
<protein>
    <submittedName>
        <fullName evidence="7">ATP synthase F1, delta subunit</fullName>
    </submittedName>
</protein>
<dbReference type="AlphaFoldDB" id="J9D273"/>
<dbReference type="PRINTS" id="PR00125">
    <property type="entry name" value="ATPASEDELTA"/>
</dbReference>
<dbReference type="InterPro" id="IPR000711">
    <property type="entry name" value="ATPase_OSCP/dsu"/>
</dbReference>
<keyword evidence="5" id="KW-0472">Membrane</keyword>
<evidence type="ECO:0000256" key="4">
    <source>
        <dbReference type="ARBA" id="ARBA00023065"/>
    </source>
</evidence>
<dbReference type="InterPro" id="IPR026015">
    <property type="entry name" value="ATP_synth_OSCP/delta_N_sf"/>
</dbReference>
<dbReference type="PANTHER" id="PTHR11910">
    <property type="entry name" value="ATP SYNTHASE DELTA CHAIN"/>
    <property type="match status" value="1"/>
</dbReference>
<dbReference type="EMBL" id="AMCI01001084">
    <property type="protein sequence ID" value="EJX06706.1"/>
    <property type="molecule type" value="Genomic_DNA"/>
</dbReference>
<dbReference type="NCBIfam" id="TIGR01145">
    <property type="entry name" value="ATP_synt_delta"/>
    <property type="match status" value="1"/>
</dbReference>
<evidence type="ECO:0000256" key="6">
    <source>
        <dbReference type="ARBA" id="ARBA00023310"/>
    </source>
</evidence>
<accession>J9D273</accession>
<evidence type="ECO:0000256" key="3">
    <source>
        <dbReference type="ARBA" id="ARBA00022781"/>
    </source>
</evidence>
<dbReference type="Gene3D" id="1.10.520.20">
    <property type="entry name" value="N-terminal domain of the delta subunit of the F1F0-ATP synthase"/>
    <property type="match status" value="1"/>
</dbReference>
<comment type="subcellular location">
    <subcellularLocation>
        <location evidence="1">Membrane</location>
    </subcellularLocation>
</comment>
<keyword evidence="6" id="KW-0066">ATP synthesis</keyword>